<dbReference type="InterPro" id="IPR011760">
    <property type="entry name" value="PsdUridine_synth_TruD_insert"/>
</dbReference>
<dbReference type="Pfam" id="PF01142">
    <property type="entry name" value="TruD"/>
    <property type="match status" value="1"/>
</dbReference>
<dbReference type="CDD" id="cd02576">
    <property type="entry name" value="PseudoU_synth_ScPUS7"/>
    <property type="match status" value="1"/>
</dbReference>
<dbReference type="InterPro" id="IPR001656">
    <property type="entry name" value="PsdUridine_synth_TruD"/>
</dbReference>
<dbReference type="PROSITE" id="PS50984">
    <property type="entry name" value="TRUD"/>
    <property type="match status" value="1"/>
</dbReference>
<evidence type="ECO:0000256" key="3">
    <source>
        <dbReference type="ARBA" id="ARBA00023235"/>
    </source>
</evidence>
<feature type="region of interest" description="Disordered" evidence="4">
    <location>
        <begin position="891"/>
        <end position="927"/>
    </location>
</feature>
<dbReference type="GO" id="GO:0001522">
    <property type="term" value="P:pseudouridine synthesis"/>
    <property type="evidence" value="ECO:0007669"/>
    <property type="project" value="InterPro"/>
</dbReference>
<keyword evidence="3" id="KW-0413">Isomerase</keyword>
<name>A0A0G4HRN9_9ALVE</name>
<dbReference type="AlphaFoldDB" id="A0A0G4HRN9"/>
<evidence type="ECO:0000256" key="4">
    <source>
        <dbReference type="SAM" id="MobiDB-lite"/>
    </source>
</evidence>
<gene>
    <name evidence="6" type="ORF">Cvel_8130</name>
</gene>
<dbReference type="PANTHER" id="PTHR13326:SF21">
    <property type="entry name" value="PSEUDOURIDYLATE SYNTHASE PUS7L"/>
    <property type="match status" value="1"/>
</dbReference>
<feature type="compositionally biased region" description="Acidic residues" evidence="4">
    <location>
        <begin position="738"/>
        <end position="768"/>
    </location>
</feature>
<protein>
    <recommendedName>
        <fullName evidence="5">TRUD domain-containing protein</fullName>
    </recommendedName>
</protein>
<dbReference type="Gene3D" id="3.30.70.3160">
    <property type="match status" value="1"/>
</dbReference>
<evidence type="ECO:0000313" key="6">
    <source>
        <dbReference type="EMBL" id="CEM47003.1"/>
    </source>
</evidence>
<feature type="compositionally biased region" description="Low complexity" evidence="4">
    <location>
        <begin position="238"/>
        <end position="247"/>
    </location>
</feature>
<dbReference type="InterPro" id="IPR020103">
    <property type="entry name" value="PsdUridine_synth_cat_dom_sf"/>
</dbReference>
<dbReference type="GO" id="GO:0003723">
    <property type="term" value="F:RNA binding"/>
    <property type="evidence" value="ECO:0007669"/>
    <property type="project" value="InterPro"/>
</dbReference>
<comment type="similarity">
    <text evidence="1">Belongs to the pseudouridine synthase TruD family.</text>
</comment>
<dbReference type="PANTHER" id="PTHR13326">
    <property type="entry name" value="TRNA PSEUDOURIDINE SYNTHASE D"/>
    <property type="match status" value="1"/>
</dbReference>
<dbReference type="PhylomeDB" id="A0A0G4HRN9"/>
<dbReference type="SUPFAM" id="SSF55120">
    <property type="entry name" value="Pseudouridine synthase"/>
    <property type="match status" value="1"/>
</dbReference>
<organism evidence="6">
    <name type="scientific">Chromera velia CCMP2878</name>
    <dbReference type="NCBI Taxonomy" id="1169474"/>
    <lineage>
        <taxon>Eukaryota</taxon>
        <taxon>Sar</taxon>
        <taxon>Alveolata</taxon>
        <taxon>Colpodellida</taxon>
        <taxon>Chromeraceae</taxon>
        <taxon>Chromera</taxon>
    </lineage>
</organism>
<dbReference type="GO" id="GO:0009982">
    <property type="term" value="F:pseudouridine synthase activity"/>
    <property type="evidence" value="ECO:0007669"/>
    <property type="project" value="InterPro"/>
</dbReference>
<proteinExistence type="inferred from homology"/>
<dbReference type="GO" id="GO:0005634">
    <property type="term" value="C:nucleus"/>
    <property type="evidence" value="ECO:0007669"/>
    <property type="project" value="TreeGrafter"/>
</dbReference>
<feature type="region of interest" description="Disordered" evidence="4">
    <location>
        <begin position="972"/>
        <end position="992"/>
    </location>
</feature>
<dbReference type="PROSITE" id="PS01268">
    <property type="entry name" value="UPF0024"/>
    <property type="match status" value="1"/>
</dbReference>
<feature type="compositionally biased region" description="Basic and acidic residues" evidence="4">
    <location>
        <begin position="74"/>
        <end position="90"/>
    </location>
</feature>
<feature type="compositionally biased region" description="Basic and acidic residues" evidence="4">
    <location>
        <begin position="419"/>
        <end position="428"/>
    </location>
</feature>
<dbReference type="GO" id="GO:0008033">
    <property type="term" value="P:tRNA processing"/>
    <property type="evidence" value="ECO:0007669"/>
    <property type="project" value="UniProtKB-KW"/>
</dbReference>
<dbReference type="VEuPathDB" id="CryptoDB:Cvel_8130"/>
<dbReference type="InterPro" id="IPR042214">
    <property type="entry name" value="TruD_catalytic"/>
</dbReference>
<feature type="compositionally biased region" description="Basic residues" evidence="4">
    <location>
        <begin position="393"/>
        <end position="412"/>
    </location>
</feature>
<feature type="region of interest" description="Disordered" evidence="4">
    <location>
        <begin position="61"/>
        <end position="94"/>
    </location>
</feature>
<keyword evidence="2" id="KW-0819">tRNA processing</keyword>
<evidence type="ECO:0000256" key="1">
    <source>
        <dbReference type="ARBA" id="ARBA00007953"/>
    </source>
</evidence>
<evidence type="ECO:0000256" key="2">
    <source>
        <dbReference type="ARBA" id="ARBA00022694"/>
    </source>
</evidence>
<reference evidence="6" key="1">
    <citation type="submission" date="2014-11" db="EMBL/GenBank/DDBJ databases">
        <authorList>
            <person name="Otto D Thomas"/>
            <person name="Naeem Raeece"/>
        </authorList>
    </citation>
    <scope>NUCLEOTIDE SEQUENCE</scope>
</reference>
<accession>A0A0G4HRN9</accession>
<dbReference type="EMBL" id="CDMZ01003613">
    <property type="protein sequence ID" value="CEM47003.1"/>
    <property type="molecule type" value="Genomic_DNA"/>
</dbReference>
<feature type="region of interest" description="Disordered" evidence="4">
    <location>
        <begin position="220"/>
        <end position="252"/>
    </location>
</feature>
<evidence type="ECO:0000259" key="5">
    <source>
        <dbReference type="PROSITE" id="PS50984"/>
    </source>
</evidence>
<feature type="region of interest" description="Disordered" evidence="4">
    <location>
        <begin position="365"/>
        <end position="428"/>
    </location>
</feature>
<dbReference type="InterPro" id="IPR020119">
    <property type="entry name" value="PsdUridine_synth_TruD_CS"/>
</dbReference>
<feature type="domain" description="TRUD" evidence="5">
    <location>
        <begin position="568"/>
        <end position="858"/>
    </location>
</feature>
<feature type="region of interest" description="Disordered" evidence="4">
    <location>
        <begin position="728"/>
        <end position="783"/>
    </location>
</feature>
<dbReference type="Gene3D" id="3.30.2350.20">
    <property type="entry name" value="TruD, catalytic domain"/>
    <property type="match status" value="1"/>
</dbReference>
<sequence length="1023" mass="111671">MHKTCPFKQENHRIWVLFSLAVCTLFKTSVHGFTFSGSGQEARIPTGCSRSVAPLACSLSQGMDRASPSPSPLEGEKGGDVESGEKDSRRQIKRKWRAGMSDRLSLLEKSVGIRGFLRPSGESGGFRGVFKHRFEDFHVHEISKDGQILHLQSVLSREEVALEIEEKRNTESGAAFCRPDFSFSSDLRQTLCGGGGPFLESDVEALESFIRTLGCAAPSRKKASSQETKETGGGGGSVSFSGEQSGETEAVEPSPIILIGRYDACMGMQDEKEKNAARKDVRKRMHEAVREHLFFLNSDTKDFDLSLFEEAQGGGEGEEERQWPEWAPACWQREAGGDEDRRRQLQAAGGKVMRVFAKRTCLDALGFPKPKDEAPPEGEGAQGEDEGFGGRGGRGRGRGRGAQRGRGGRGGRVRTAYQKARDQDRERWPGDRPNYLHFLVWKSDWSTHDAVNTLSTCCGRGSRCFTFAGSKDKRAVTVQALCCHRLSEERLRHARMDRRWPRGLHAESMGYSNEVLRLGDLQGNHFRIALRGLSLPAWEGGKGGGGERQRGALENVVDDAMSSLRERGFLNFFGLQRFGTSDEIRTFDIGAALLRQDWENAFDLIIGDAAKLRGRGEGETKQARQGDIEESQVRADPRSGLEIWRSTRDAAAALERLPRQYHIERTLLSARASGLDWLGCLKKLPFQTLSLYLHAAQSLLFNEALAERVQRGGARVLKGDLVASSGVDEFSGANVGGDDVEGDGEGEGEGGVEQGEVAEQDDEMEEEEQGGKKMPVPNDNFSPRLVETDEEASTLSFFDVLLPLPGDAAVFPSCLGGQIREVYANTSRNRLGVELEQVKSLRQDMPSLSGEYRRIAVKPKDMRWQIVHQAPNATIPLLASDVDNICARQERDEKTDATTGAGGASGSLSLETVAGAGGESSPSDPLLTPFLAQHATEVRSQRIESEPLSGPPGGLPHVTLSAEAVLDVSMGVQGDQRDESSLDAEENDSQLGSGSSALLFSCSLPKSAYLTMALREVLSTIES</sequence>